<dbReference type="EMBL" id="VOIH02000007">
    <property type="protein sequence ID" value="KAF3442183.1"/>
    <property type="molecule type" value="Genomic_DNA"/>
</dbReference>
<proteinExistence type="predicted"/>
<dbReference type="Pfam" id="PF03193">
    <property type="entry name" value="RsgA_GTPase"/>
    <property type="match status" value="1"/>
</dbReference>
<dbReference type="PANTHER" id="PTHR32120">
    <property type="entry name" value="SMALL RIBOSOMAL SUBUNIT BIOGENESIS GTPASE RSGA"/>
    <property type="match status" value="1"/>
</dbReference>
<protein>
    <recommendedName>
        <fullName evidence="2">EngC GTPase domain-containing protein</fullName>
    </recommendedName>
</protein>
<name>A0A8K0GXS5_9ROSA</name>
<dbReference type="InterPro" id="IPR010914">
    <property type="entry name" value="RsgA_GTPase_dom"/>
</dbReference>
<dbReference type="GO" id="GO:0005525">
    <property type="term" value="F:GTP binding"/>
    <property type="evidence" value="ECO:0007669"/>
    <property type="project" value="InterPro"/>
</dbReference>
<gene>
    <name evidence="3" type="ORF">FNV43_RR16099</name>
</gene>
<evidence type="ECO:0000313" key="4">
    <source>
        <dbReference type="Proteomes" id="UP000796880"/>
    </source>
</evidence>
<feature type="domain" description="EngC GTPase" evidence="2">
    <location>
        <begin position="1"/>
        <end position="129"/>
    </location>
</feature>
<dbReference type="Proteomes" id="UP000796880">
    <property type="component" value="Unassembled WGS sequence"/>
</dbReference>
<dbReference type="PROSITE" id="PS50936">
    <property type="entry name" value="ENGC_GTPASE"/>
    <property type="match status" value="1"/>
</dbReference>
<feature type="region of interest" description="Disordered" evidence="1">
    <location>
        <begin position="182"/>
        <end position="230"/>
    </location>
</feature>
<dbReference type="InterPro" id="IPR027417">
    <property type="entry name" value="P-loop_NTPase"/>
</dbReference>
<organism evidence="3 4">
    <name type="scientific">Rhamnella rubrinervis</name>
    <dbReference type="NCBI Taxonomy" id="2594499"/>
    <lineage>
        <taxon>Eukaryota</taxon>
        <taxon>Viridiplantae</taxon>
        <taxon>Streptophyta</taxon>
        <taxon>Embryophyta</taxon>
        <taxon>Tracheophyta</taxon>
        <taxon>Spermatophyta</taxon>
        <taxon>Magnoliopsida</taxon>
        <taxon>eudicotyledons</taxon>
        <taxon>Gunneridae</taxon>
        <taxon>Pentapetalae</taxon>
        <taxon>rosids</taxon>
        <taxon>fabids</taxon>
        <taxon>Rosales</taxon>
        <taxon>Rhamnaceae</taxon>
        <taxon>rhamnoid group</taxon>
        <taxon>Rhamneae</taxon>
        <taxon>Rhamnella</taxon>
    </lineage>
</organism>
<reference evidence="3" key="1">
    <citation type="submission" date="2020-03" db="EMBL/GenBank/DDBJ databases">
        <title>A high-quality chromosome-level genome assembly of a woody plant with both climbing and erect habits, Rhamnella rubrinervis.</title>
        <authorList>
            <person name="Lu Z."/>
            <person name="Yang Y."/>
            <person name="Zhu X."/>
            <person name="Sun Y."/>
        </authorList>
    </citation>
    <scope>NUCLEOTIDE SEQUENCE</scope>
    <source>
        <strain evidence="3">BYM</strain>
        <tissue evidence="3">Leaf</tissue>
    </source>
</reference>
<evidence type="ECO:0000256" key="1">
    <source>
        <dbReference type="SAM" id="MobiDB-lite"/>
    </source>
</evidence>
<dbReference type="AlphaFoldDB" id="A0A8K0GXS5"/>
<accession>A0A8K0GXS5</accession>
<feature type="compositionally biased region" description="Basic residues" evidence="1">
    <location>
        <begin position="188"/>
        <end position="197"/>
    </location>
</feature>
<dbReference type="PANTHER" id="PTHR32120:SF11">
    <property type="entry name" value="SMALL RIBOSOMAL SUBUNIT BIOGENESIS GTPASE RSGA 1, MITOCHONDRIAL-RELATED"/>
    <property type="match status" value="1"/>
</dbReference>
<dbReference type="SUPFAM" id="SSF52540">
    <property type="entry name" value="P-loop containing nucleoside triphosphate hydrolases"/>
    <property type="match status" value="1"/>
</dbReference>
<dbReference type="InterPro" id="IPR004881">
    <property type="entry name" value="Ribosome_biogen_GTPase_RsgA"/>
</dbReference>
<dbReference type="OrthoDB" id="442158at2759"/>
<comment type="caution">
    <text evidence="3">The sequence shown here is derived from an EMBL/GenBank/DDBJ whole genome shotgun (WGS) entry which is preliminary data.</text>
</comment>
<feature type="compositionally biased region" description="Acidic residues" evidence="1">
    <location>
        <begin position="203"/>
        <end position="218"/>
    </location>
</feature>
<evidence type="ECO:0000259" key="2">
    <source>
        <dbReference type="PROSITE" id="PS50936"/>
    </source>
</evidence>
<dbReference type="Gene3D" id="3.40.50.300">
    <property type="entry name" value="P-loop containing nucleotide triphosphate hydrolases"/>
    <property type="match status" value="1"/>
</dbReference>
<sequence length="230" mass="25879">MDQPTIKPFTLTRFLVEAESTGIPLTLALNKSELVNEEGFEPLFCSVESKYGLDFLAFILRDQITVIMGPSGVGKSSLINALRNKNQACDSAEDNWFEPILGSKWFEDQRVGEVSTRRGGYLADTPGFNQPSLIKVTKQSLAQAFPEHVVITFLYCFPSPRSTRLILCRYKVGDKGVQQAEQRLEPKKHGRQSRKQINKSVMDELDDDNDDNLPDEEHDPMKRAVGGQDQ</sequence>
<evidence type="ECO:0000313" key="3">
    <source>
        <dbReference type="EMBL" id="KAF3442183.1"/>
    </source>
</evidence>
<keyword evidence="4" id="KW-1185">Reference proteome</keyword>
<dbReference type="GO" id="GO:0003924">
    <property type="term" value="F:GTPase activity"/>
    <property type="evidence" value="ECO:0007669"/>
    <property type="project" value="InterPro"/>
</dbReference>